<organism evidence="1 2">
    <name type="scientific">Lasiosphaeria miniovina</name>
    <dbReference type="NCBI Taxonomy" id="1954250"/>
    <lineage>
        <taxon>Eukaryota</taxon>
        <taxon>Fungi</taxon>
        <taxon>Dikarya</taxon>
        <taxon>Ascomycota</taxon>
        <taxon>Pezizomycotina</taxon>
        <taxon>Sordariomycetes</taxon>
        <taxon>Sordariomycetidae</taxon>
        <taxon>Sordariales</taxon>
        <taxon>Lasiosphaeriaceae</taxon>
        <taxon>Lasiosphaeria</taxon>
    </lineage>
</organism>
<comment type="caution">
    <text evidence="1">The sequence shown here is derived from an EMBL/GenBank/DDBJ whole genome shotgun (WGS) entry which is preliminary data.</text>
</comment>
<dbReference type="RefSeq" id="XP_060290612.1">
    <property type="nucleotide sequence ID" value="XM_060443115.1"/>
</dbReference>
<dbReference type="EMBL" id="JAUIRO010000008">
    <property type="protein sequence ID" value="KAK0703753.1"/>
    <property type="molecule type" value="Genomic_DNA"/>
</dbReference>
<reference evidence="1" key="1">
    <citation type="submission" date="2023-06" db="EMBL/GenBank/DDBJ databases">
        <title>Genome-scale phylogeny and comparative genomics of the fungal order Sordariales.</title>
        <authorList>
            <consortium name="Lawrence Berkeley National Laboratory"/>
            <person name="Hensen N."/>
            <person name="Bonometti L."/>
            <person name="Westerberg I."/>
            <person name="Brannstrom I.O."/>
            <person name="Guillou S."/>
            <person name="Cros-Aarteil S."/>
            <person name="Calhoun S."/>
            <person name="Haridas S."/>
            <person name="Kuo A."/>
            <person name="Mondo S."/>
            <person name="Pangilinan J."/>
            <person name="Riley R."/>
            <person name="LaButti K."/>
            <person name="Andreopoulos B."/>
            <person name="Lipzen A."/>
            <person name="Chen C."/>
            <person name="Yanf M."/>
            <person name="Daum C."/>
            <person name="Ng V."/>
            <person name="Clum A."/>
            <person name="Steindorff A."/>
            <person name="Ohm R."/>
            <person name="Martin F."/>
            <person name="Silar P."/>
            <person name="Natvig D."/>
            <person name="Lalanne C."/>
            <person name="Gautier V."/>
            <person name="Ament-velasquez S.L."/>
            <person name="Kruys A."/>
            <person name="Hutchinson M.I."/>
            <person name="Powell A.J."/>
            <person name="Barry K."/>
            <person name="Miller A.N."/>
            <person name="Grigoriev I.V."/>
            <person name="Debuchy R."/>
            <person name="Gladieux P."/>
            <person name="Thoren M.H."/>
            <person name="Johannesson H."/>
        </authorList>
    </citation>
    <scope>NUCLEOTIDE SEQUENCE</scope>
    <source>
        <strain evidence="1">SMH2392-1A</strain>
    </source>
</reference>
<accession>A0AA39ZU81</accession>
<evidence type="ECO:0000313" key="1">
    <source>
        <dbReference type="EMBL" id="KAK0703753.1"/>
    </source>
</evidence>
<gene>
    <name evidence="1" type="ORF">B0T26DRAFT_732535</name>
</gene>
<keyword evidence="2" id="KW-1185">Reference proteome</keyword>
<evidence type="ECO:0000313" key="2">
    <source>
        <dbReference type="Proteomes" id="UP001172101"/>
    </source>
</evidence>
<proteinExistence type="predicted"/>
<protein>
    <submittedName>
        <fullName evidence="1">Uncharacterized protein</fullName>
    </submittedName>
</protein>
<dbReference type="AlphaFoldDB" id="A0AA39ZU81"/>
<sequence>MLTRSSPRLAFAWHPVRPIFRVLIPLILQGPVHLADTSVQPEPNSGVKHTAHGGRCSALRDGSRVNVIIGIPHSGEVGLGKGCLPL</sequence>
<dbReference type="Proteomes" id="UP001172101">
    <property type="component" value="Unassembled WGS sequence"/>
</dbReference>
<dbReference type="GeneID" id="85326385"/>
<name>A0AA39ZU81_9PEZI</name>